<comment type="caution">
    <text evidence="2">The sequence shown here is derived from an EMBL/GenBank/DDBJ whole genome shotgun (WGS) entry which is preliminary data.</text>
</comment>
<name>A0A7C6Z440_9FIRM</name>
<dbReference type="InterPro" id="IPR000873">
    <property type="entry name" value="AMP-dep_synth/lig_dom"/>
</dbReference>
<organism evidence="2 3">
    <name type="scientific">Desulfitobacterium dehalogenans</name>
    <dbReference type="NCBI Taxonomy" id="36854"/>
    <lineage>
        <taxon>Bacteria</taxon>
        <taxon>Bacillati</taxon>
        <taxon>Bacillota</taxon>
        <taxon>Clostridia</taxon>
        <taxon>Eubacteriales</taxon>
        <taxon>Desulfitobacteriaceae</taxon>
        <taxon>Desulfitobacterium</taxon>
    </lineage>
</organism>
<gene>
    <name evidence="2" type="ORF">GX523_08195</name>
</gene>
<evidence type="ECO:0000313" key="3">
    <source>
        <dbReference type="Proteomes" id="UP000553059"/>
    </source>
</evidence>
<dbReference type="GO" id="GO:0016874">
    <property type="term" value="F:ligase activity"/>
    <property type="evidence" value="ECO:0007669"/>
    <property type="project" value="UniProtKB-KW"/>
</dbReference>
<dbReference type="Proteomes" id="UP000553059">
    <property type="component" value="Unassembled WGS sequence"/>
</dbReference>
<accession>A0A7C6Z440</accession>
<evidence type="ECO:0000313" key="2">
    <source>
        <dbReference type="EMBL" id="HHY26709.1"/>
    </source>
</evidence>
<dbReference type="PANTHER" id="PTHR36932:SF1">
    <property type="entry name" value="CAPSULAR POLYSACCHARIDE BIOSYNTHESIS PROTEIN"/>
    <property type="match status" value="1"/>
</dbReference>
<dbReference type="AlphaFoldDB" id="A0A7C6Z440"/>
<dbReference type="Pfam" id="PF00501">
    <property type="entry name" value="AMP-binding"/>
    <property type="match status" value="1"/>
</dbReference>
<dbReference type="InterPro" id="IPR053158">
    <property type="entry name" value="CapK_Type1_Caps_Biosynth"/>
</dbReference>
<protein>
    <submittedName>
        <fullName evidence="2">Phenylacetate--CoA ligase family protein</fullName>
    </submittedName>
</protein>
<evidence type="ECO:0000259" key="1">
    <source>
        <dbReference type="Pfam" id="PF00501"/>
    </source>
</evidence>
<feature type="non-terminal residue" evidence="2">
    <location>
        <position position="1"/>
    </location>
</feature>
<sequence>ELLKRGLARAGAGGLVHGPVYNPQAALEHMIGDKANVLVGIPTQILTLARLQKKMHASIPPLRSVLLTTDHVPHSIVRELVKVWGCQVFNHYGMTEMGLGGGVDCQGFNGYHLREADLYFEIINPQTGRPVRGGQRGEVVFTTLTRTGMPLIRYRTGDYSRFIPEACPCGTVLRNLERVRSRDRMELGAGEILSMADLDEAIFALDGVLNFSAVIAEECGKRILAIEVLTDGAVSERAKKMMLQAIETYPIIQSVLSSGQTQLALTFNTNTAAYSGEKGTGKRMIFDQRG</sequence>
<proteinExistence type="predicted"/>
<dbReference type="EMBL" id="DUTF01000183">
    <property type="protein sequence ID" value="HHY26709.1"/>
    <property type="molecule type" value="Genomic_DNA"/>
</dbReference>
<feature type="domain" description="AMP-dependent synthetase/ligase" evidence="1">
    <location>
        <begin position="26"/>
        <end position="141"/>
    </location>
</feature>
<dbReference type="PANTHER" id="PTHR36932">
    <property type="entry name" value="CAPSULAR POLYSACCHARIDE BIOSYNTHESIS PROTEIN"/>
    <property type="match status" value="1"/>
</dbReference>
<dbReference type="Gene3D" id="3.40.50.12780">
    <property type="entry name" value="N-terminal domain of ligase-like"/>
    <property type="match status" value="1"/>
</dbReference>
<dbReference type="SUPFAM" id="SSF56801">
    <property type="entry name" value="Acetyl-CoA synthetase-like"/>
    <property type="match status" value="1"/>
</dbReference>
<dbReference type="InterPro" id="IPR042099">
    <property type="entry name" value="ANL_N_sf"/>
</dbReference>
<reference evidence="2 3" key="1">
    <citation type="journal article" date="2020" name="Biotechnol. Biofuels">
        <title>New insights from the biogas microbiome by comprehensive genome-resolved metagenomics of nearly 1600 species originating from multiple anaerobic digesters.</title>
        <authorList>
            <person name="Campanaro S."/>
            <person name="Treu L."/>
            <person name="Rodriguez-R L.M."/>
            <person name="Kovalovszki A."/>
            <person name="Ziels R.M."/>
            <person name="Maus I."/>
            <person name="Zhu X."/>
            <person name="Kougias P.G."/>
            <person name="Basile A."/>
            <person name="Luo G."/>
            <person name="Schluter A."/>
            <person name="Konstantinidis K.T."/>
            <person name="Angelidaki I."/>
        </authorList>
    </citation>
    <scope>NUCLEOTIDE SEQUENCE [LARGE SCALE GENOMIC DNA]</scope>
    <source>
        <strain evidence="2">AS05jafATM_4</strain>
    </source>
</reference>
<keyword evidence="2" id="KW-0436">Ligase</keyword>